<evidence type="ECO:0000313" key="8">
    <source>
        <dbReference type="EMBL" id="AKM54514.1"/>
    </source>
</evidence>
<evidence type="ECO:0000256" key="1">
    <source>
        <dbReference type="ARBA" id="ARBA00004496"/>
    </source>
</evidence>
<sequence length="108" mass="12715">MKSIKLKAVDIVNKEFQVDYQGYDPQEVDLFLDMIATDYRVFENMAEEYNKEIKYLRQQLTDLQEKNEVLKAKLDVTKAQKAKLEEEGFSKADLIKRIHNLEGKINND</sequence>
<dbReference type="PANTHER" id="PTHR35794:SF1">
    <property type="entry name" value="CELL CYCLE PROTEIN GPSB"/>
    <property type="match status" value="1"/>
</dbReference>
<proteinExistence type="predicted"/>
<evidence type="ECO:0000256" key="7">
    <source>
        <dbReference type="SAM" id="Coils"/>
    </source>
</evidence>
<accession>A0A0H3XLR7</accession>
<keyword evidence="6" id="KW-0131">Cell cycle</keyword>
<feature type="coiled-coil region" evidence="7">
    <location>
        <begin position="39"/>
        <end position="87"/>
    </location>
</feature>
<dbReference type="InterPro" id="IPR007793">
    <property type="entry name" value="DivIVA_fam"/>
</dbReference>
<dbReference type="InterPro" id="IPR011229">
    <property type="entry name" value="Cell_cycle_GpsB"/>
</dbReference>
<gene>
    <name evidence="8" type="ORF">SERIO_v1c09560</name>
</gene>
<keyword evidence="4" id="KW-0133">Cell shape</keyword>
<evidence type="ECO:0000256" key="2">
    <source>
        <dbReference type="ARBA" id="ARBA00022490"/>
    </source>
</evidence>
<dbReference type="Proteomes" id="UP000035661">
    <property type="component" value="Chromosome"/>
</dbReference>
<organism evidence="8 9">
    <name type="scientific">Spiroplasma eriocheiris</name>
    <dbReference type="NCBI Taxonomy" id="315358"/>
    <lineage>
        <taxon>Bacteria</taxon>
        <taxon>Bacillati</taxon>
        <taxon>Mycoplasmatota</taxon>
        <taxon>Mollicutes</taxon>
        <taxon>Entomoplasmatales</taxon>
        <taxon>Spiroplasmataceae</taxon>
        <taxon>Spiroplasma</taxon>
    </lineage>
</organism>
<evidence type="ECO:0000256" key="3">
    <source>
        <dbReference type="ARBA" id="ARBA00022618"/>
    </source>
</evidence>
<dbReference type="NCBIfam" id="TIGR03544">
    <property type="entry name" value="DivI1A_domain"/>
    <property type="match status" value="1"/>
</dbReference>
<evidence type="ECO:0000256" key="6">
    <source>
        <dbReference type="ARBA" id="ARBA00023306"/>
    </source>
</evidence>
<dbReference type="GO" id="GO:0008360">
    <property type="term" value="P:regulation of cell shape"/>
    <property type="evidence" value="ECO:0007669"/>
    <property type="project" value="UniProtKB-KW"/>
</dbReference>
<dbReference type="PATRIC" id="fig|743698.3.peg.965"/>
<evidence type="ECO:0000256" key="5">
    <source>
        <dbReference type="ARBA" id="ARBA00023054"/>
    </source>
</evidence>
<keyword evidence="2" id="KW-0963">Cytoplasm</keyword>
<name>A0A0H3XLR7_9MOLU</name>
<dbReference type="InterPro" id="IPR019933">
    <property type="entry name" value="DivIVA_domain"/>
</dbReference>
<comment type="subcellular location">
    <subcellularLocation>
        <location evidence="1">Cytoplasm</location>
    </subcellularLocation>
</comment>
<reference evidence="9" key="2">
    <citation type="submission" date="2015-06" db="EMBL/GenBank/DDBJ databases">
        <title>Complete genome sequence of Spiroplasma eriocheiris TDA-040725-5 (DSM 21848).</title>
        <authorList>
            <person name="Lo W.-S."/>
            <person name="Kuo C.-H."/>
        </authorList>
    </citation>
    <scope>NUCLEOTIDE SEQUENCE [LARGE SCALE GENOMIC DNA]</scope>
    <source>
        <strain evidence="9">TDA-040725-5</strain>
    </source>
</reference>
<dbReference type="EMBL" id="CP011856">
    <property type="protein sequence ID" value="AKM54514.1"/>
    <property type="molecule type" value="Genomic_DNA"/>
</dbReference>
<dbReference type="Gene3D" id="6.10.250.660">
    <property type="match status" value="1"/>
</dbReference>
<dbReference type="GO" id="GO:0005737">
    <property type="term" value="C:cytoplasm"/>
    <property type="evidence" value="ECO:0007669"/>
    <property type="project" value="UniProtKB-SubCell"/>
</dbReference>
<keyword evidence="3" id="KW-0132">Cell division</keyword>
<dbReference type="RefSeq" id="WP_047791712.1">
    <property type="nucleotide sequence ID" value="NZ_CP011856.1"/>
</dbReference>
<dbReference type="PIRSF" id="PIRSF029938">
    <property type="entry name" value="UCP029938"/>
    <property type="match status" value="1"/>
</dbReference>
<protein>
    <submittedName>
        <fullName evidence="8">DivIVA domain-containing protein</fullName>
    </submittedName>
</protein>
<evidence type="ECO:0000256" key="4">
    <source>
        <dbReference type="ARBA" id="ARBA00022960"/>
    </source>
</evidence>
<evidence type="ECO:0000313" key="9">
    <source>
        <dbReference type="Proteomes" id="UP000035661"/>
    </source>
</evidence>
<keyword evidence="5 7" id="KW-0175">Coiled coil</keyword>
<dbReference type="PANTHER" id="PTHR35794">
    <property type="entry name" value="CELL DIVISION PROTEIN DIVIVA"/>
    <property type="match status" value="1"/>
</dbReference>
<keyword evidence="9" id="KW-1185">Reference proteome</keyword>
<reference evidence="8 9" key="1">
    <citation type="journal article" date="2015" name="Genome Biol. Evol.">
        <title>Found and Lost: The Fates of Horizontally Acquired Genes in Arthropod-Symbiotic Spiroplasma.</title>
        <authorList>
            <person name="Lo W.S."/>
            <person name="Gasparich G.E."/>
            <person name="Kuo C.H."/>
        </authorList>
    </citation>
    <scope>NUCLEOTIDE SEQUENCE [LARGE SCALE GENOMIC DNA]</scope>
    <source>
        <strain evidence="9">TDA-040725-5</strain>
    </source>
</reference>
<dbReference type="KEGG" id="seri:SERIO_v1c09560"/>
<dbReference type="STRING" id="315358.SERIO_v1c09560"/>
<dbReference type="AlphaFoldDB" id="A0A0H3XLR7"/>
<dbReference type="Pfam" id="PF05103">
    <property type="entry name" value="DivIVA"/>
    <property type="match status" value="1"/>
</dbReference>
<dbReference type="GO" id="GO:0051301">
    <property type="term" value="P:cell division"/>
    <property type="evidence" value="ECO:0007669"/>
    <property type="project" value="UniProtKB-KW"/>
</dbReference>